<feature type="short sequence motif" description="GXGXXG" evidence="4">
    <location>
        <begin position="319"/>
        <end position="324"/>
    </location>
</feature>
<comment type="domain">
    <text evidence="5">The nitrogen atoms of the two glycine residues in the GGXR motif define the oxyanion hole, and stabilize the oxyanion that forms during the nucleophilic attack by the catalytic serine during substrate cleavage.</text>
</comment>
<feature type="short sequence motif" description="GXSXG" evidence="4">
    <location>
        <begin position="63"/>
        <end position="67"/>
    </location>
</feature>
<dbReference type="AlphaFoldDB" id="A0A2N9FNT9"/>
<evidence type="ECO:0000256" key="1">
    <source>
        <dbReference type="ARBA" id="ARBA00010240"/>
    </source>
</evidence>
<comment type="function">
    <text evidence="5">Lipolytic acyl hydrolase (LAH).</text>
</comment>
<feature type="domain" description="PNPLA" evidence="6">
    <location>
        <begin position="315"/>
        <end position="496"/>
    </location>
</feature>
<dbReference type="InterPro" id="IPR002641">
    <property type="entry name" value="PNPLA_dom"/>
</dbReference>
<name>A0A2N9FNT9_FAGSY</name>
<feature type="active site" description="Nucleophile" evidence="4">
    <location>
        <position position="65"/>
    </location>
</feature>
<protein>
    <recommendedName>
        <fullName evidence="5">Patatin</fullName>
        <ecNumber evidence="5">3.1.1.-</ecNumber>
    </recommendedName>
</protein>
<reference evidence="7" key="1">
    <citation type="submission" date="2018-02" db="EMBL/GenBank/DDBJ databases">
        <authorList>
            <person name="Cohen D.B."/>
            <person name="Kent A.D."/>
        </authorList>
    </citation>
    <scope>NUCLEOTIDE SEQUENCE</scope>
</reference>
<gene>
    <name evidence="7" type="ORF">FSB_LOCUS20288</name>
</gene>
<feature type="short sequence motif" description="GXSXG" evidence="4">
    <location>
        <begin position="357"/>
        <end position="361"/>
    </location>
</feature>
<evidence type="ECO:0000256" key="2">
    <source>
        <dbReference type="ARBA" id="ARBA00022963"/>
    </source>
</evidence>
<sequence>MEKTLSFQLQPPTYGNLVTILSIDGGGVRGIIPATILAFLESQLQELDGEDARLADYFDVIAGTSTGGLVTAMLTAPDENNRPLFAAKDIMPFYLEHCPKIFPQKSGLCGAIERVFRSLGGPRYDGQYLHKIVKNFSSLDARLSDICIGTSAAPTYLPAYHFKNQDNEENVREFNLIDGGVAANNPALLAINQVTKQVFKENPDFFPIKPMDYGCFLVISVGTGSPKAEQKYNAKKAAKWAVVFQALRSEKNYLRIQDDTLTGTVASVDVSTKQNLDKLVFIGERLLKKPVSRVNMETGLSEPIPNGGTNEEALKNIDGGGIRGIIPGIILSFLESELQKLDGPEARIADYFDVIAGTSTGGLVTTMLTAPNENNRPIYAAKDIKTFYFDNGPKIFPQDRLLKEKLGNTRLGHALTNVVIPTFDIKQLQPTIFSSYEVKKHPHLDAFLSDICIGTSAAPTYFPAHNFDTKDSTGKVRTFNLIDGGVAANNPALIAIGEVTKEINRGSPNFHSIKTVDYGRFLVLSLGTGSTKVEEKYTAREAGRWGVFGWLTSGHSAPLVDVFTQASADIVDFHLSVLFKAHSSEQKYLRIQDDTLKGQVSSVDISTKENMENLAKVAEGLLKKPVSRVNLETGNLEPSKHETNEEALIRFAKLLSKEKHYRETSSLQK</sequence>
<feature type="short sequence motif" description="DGA/G" evidence="4">
    <location>
        <begin position="483"/>
        <end position="485"/>
    </location>
</feature>
<dbReference type="GO" id="GO:0047372">
    <property type="term" value="F:monoacylglycerol lipase activity"/>
    <property type="evidence" value="ECO:0007669"/>
    <property type="project" value="TreeGrafter"/>
</dbReference>
<dbReference type="FunFam" id="3.40.1090.10:FF:000078">
    <property type="entry name" value="Patatin"/>
    <property type="match status" value="1"/>
</dbReference>
<evidence type="ECO:0000256" key="3">
    <source>
        <dbReference type="ARBA" id="ARBA00023098"/>
    </source>
</evidence>
<keyword evidence="3 4" id="KW-0443">Lipid metabolism</keyword>
<feature type="domain" description="PNPLA" evidence="6">
    <location>
        <begin position="21"/>
        <end position="191"/>
    </location>
</feature>
<feature type="short sequence motif" description="GXGXXG" evidence="4">
    <location>
        <begin position="25"/>
        <end position="30"/>
    </location>
</feature>
<evidence type="ECO:0000256" key="4">
    <source>
        <dbReference type="PROSITE-ProRule" id="PRU01161"/>
    </source>
</evidence>
<dbReference type="GO" id="GO:0004620">
    <property type="term" value="F:phospholipase activity"/>
    <property type="evidence" value="ECO:0007669"/>
    <property type="project" value="TreeGrafter"/>
</dbReference>
<evidence type="ECO:0000313" key="7">
    <source>
        <dbReference type="EMBL" id="SPC92406.1"/>
    </source>
</evidence>
<dbReference type="GO" id="GO:0016042">
    <property type="term" value="P:lipid catabolic process"/>
    <property type="evidence" value="ECO:0007669"/>
    <property type="project" value="UniProtKB-UniRule"/>
</dbReference>
<dbReference type="InterPro" id="IPR016035">
    <property type="entry name" value="Acyl_Trfase/lysoPLipase"/>
</dbReference>
<organism evidence="7">
    <name type="scientific">Fagus sylvatica</name>
    <name type="common">Beechnut</name>
    <dbReference type="NCBI Taxonomy" id="28930"/>
    <lineage>
        <taxon>Eukaryota</taxon>
        <taxon>Viridiplantae</taxon>
        <taxon>Streptophyta</taxon>
        <taxon>Embryophyta</taxon>
        <taxon>Tracheophyta</taxon>
        <taxon>Spermatophyta</taxon>
        <taxon>Magnoliopsida</taxon>
        <taxon>eudicotyledons</taxon>
        <taxon>Gunneridae</taxon>
        <taxon>Pentapetalae</taxon>
        <taxon>rosids</taxon>
        <taxon>fabids</taxon>
        <taxon>Fagales</taxon>
        <taxon>Fagaceae</taxon>
        <taxon>Fagus</taxon>
    </lineage>
</organism>
<evidence type="ECO:0000256" key="5">
    <source>
        <dbReference type="RuleBase" id="RU361262"/>
    </source>
</evidence>
<dbReference type="PANTHER" id="PTHR32176:SF104">
    <property type="entry name" value="PATATIN"/>
    <property type="match status" value="1"/>
</dbReference>
<proteinExistence type="inferred from homology"/>
<feature type="active site" description="Proton acceptor" evidence="4">
    <location>
        <position position="178"/>
    </location>
</feature>
<keyword evidence="4 5" id="KW-0378">Hydrolase</keyword>
<feature type="active site" description="Proton acceptor" evidence="4">
    <location>
        <position position="483"/>
    </location>
</feature>
<dbReference type="Gene3D" id="3.40.1090.10">
    <property type="entry name" value="Cytosolic phospholipase A2 catalytic domain"/>
    <property type="match status" value="3"/>
</dbReference>
<dbReference type="Pfam" id="PF01734">
    <property type="entry name" value="Patatin"/>
    <property type="match status" value="2"/>
</dbReference>
<feature type="short sequence motif" description="DGA/G" evidence="4">
    <location>
        <begin position="178"/>
        <end position="180"/>
    </location>
</feature>
<dbReference type="SUPFAM" id="SSF52151">
    <property type="entry name" value="FabD/lysophospholipase-like"/>
    <property type="match status" value="2"/>
</dbReference>
<dbReference type="PROSITE" id="PS51635">
    <property type="entry name" value="PNPLA"/>
    <property type="match status" value="2"/>
</dbReference>
<feature type="active site" description="Nucleophile" evidence="4">
    <location>
        <position position="359"/>
    </location>
</feature>
<dbReference type="EMBL" id="OIVN01001302">
    <property type="protein sequence ID" value="SPC92406.1"/>
    <property type="molecule type" value="Genomic_DNA"/>
</dbReference>
<comment type="similarity">
    <text evidence="1 5">Belongs to the patatin family.</text>
</comment>
<dbReference type="EC" id="3.1.1.-" evidence="5"/>
<accession>A0A2N9FNT9</accession>
<keyword evidence="2 4" id="KW-0442">Lipid degradation</keyword>
<evidence type="ECO:0000259" key="6">
    <source>
        <dbReference type="PROSITE" id="PS51635"/>
    </source>
</evidence>
<dbReference type="PANTHER" id="PTHR32176">
    <property type="entry name" value="XYLOSE ISOMERASE"/>
    <property type="match status" value="1"/>
</dbReference>